<accession>A0ACB7SLQ3</accession>
<evidence type="ECO:0000313" key="1">
    <source>
        <dbReference type="EMBL" id="KAH6935896.1"/>
    </source>
</evidence>
<comment type="caution">
    <text evidence="1">The sequence shown here is derived from an EMBL/GenBank/DDBJ whole genome shotgun (WGS) entry which is preliminary data.</text>
</comment>
<name>A0ACB7SLQ3_HYAAI</name>
<organism evidence="1 2">
    <name type="scientific">Hyalomma asiaticum</name>
    <name type="common">Tick</name>
    <dbReference type="NCBI Taxonomy" id="266040"/>
    <lineage>
        <taxon>Eukaryota</taxon>
        <taxon>Metazoa</taxon>
        <taxon>Ecdysozoa</taxon>
        <taxon>Arthropoda</taxon>
        <taxon>Chelicerata</taxon>
        <taxon>Arachnida</taxon>
        <taxon>Acari</taxon>
        <taxon>Parasitiformes</taxon>
        <taxon>Ixodida</taxon>
        <taxon>Ixodoidea</taxon>
        <taxon>Ixodidae</taxon>
        <taxon>Hyalomminae</taxon>
        <taxon>Hyalomma</taxon>
    </lineage>
</organism>
<sequence length="900" mass="96786">MTSNQAAKTGKANDGPPKAAATPGRTGASNPLPLQVPAPPIAAEEKRGSLHPTAGALPYAGARGPNAPTVVAPPLPPKGALPPGAAGPPRARILEQPEHAAARQSNRSSRTPNILAIPMSPLNLLSPLGPEVIATPSMTHGPLALRTRKEQKQEAARSLLAAAQHRGPNEVIAPLLPAVQQAGGVGAPDGLRARRQQCPSTFLRPMAIGPSGTPELVAFPSSWRSRQLRAEPGVELVGDAAGGIPDDERRASAQKGVYPVMEIVEEDNPTSRPGTPQETPPEKEDEQCGCCWFRPPFLRVFRTPGWVLLSLCSIEFTQSFVNSGVLSVVLPTIERRFNLSSFETGMILSAFNVVNCLFIVPVAFLGSTRHKPVIIASGMAIMSAGSFLFFLSYVIEPPYAYGAELPDLCYTTPPPTDETLNMCGNERTHDARFLLFLGSMLQGAGVTPLHTLGMSFLDENLPVKLTSLFVGTYSAMAVLGPAFGFLVAGYFLSVFVDLKDVSPLGLTTQSSVWIGAWWVGFLVAAVMGGIVSIPMAAFPKHLPSYQQCQMVRRLHANKSDTDRSTYGQYVSELPRSILSILKNVPFVMITLASVTEAMVGTAVAAFSVKFFEAEFAMTPSRTAAALGSILIPAGVGGTLIGGALVSKLDLTIRAMLKMCCATTIIPWLCMWVFVLHCPNPQFFHGDIRSSNRSVDFTSECNENCHCGTALLDPICSVENVVYASPCFAGCVTKEIVPNPDDASWDLQVYKNCSCVPTPIGAPMNETVYDFDATRQKCSTNCNLLVTYMVVIFICVFFSFFSAAPVITIMMRCVEDKERAVGLAVKWVSVRLLGNIPAPLLLGSVIDRSCLLWQEVCQERGACLLYNNEYLAFSMLEFLLPVKTGSIILFCAALVTLRDEE</sequence>
<reference evidence="1" key="1">
    <citation type="submission" date="2020-05" db="EMBL/GenBank/DDBJ databases">
        <title>Large-scale comparative analyses of tick genomes elucidate their genetic diversity and vector capacities.</title>
        <authorList>
            <person name="Jia N."/>
            <person name="Wang J."/>
            <person name="Shi W."/>
            <person name="Du L."/>
            <person name="Sun Y."/>
            <person name="Zhan W."/>
            <person name="Jiang J."/>
            <person name="Wang Q."/>
            <person name="Zhang B."/>
            <person name="Ji P."/>
            <person name="Sakyi L.B."/>
            <person name="Cui X."/>
            <person name="Yuan T."/>
            <person name="Jiang B."/>
            <person name="Yang W."/>
            <person name="Lam T.T.-Y."/>
            <person name="Chang Q."/>
            <person name="Ding S."/>
            <person name="Wang X."/>
            <person name="Zhu J."/>
            <person name="Ruan X."/>
            <person name="Zhao L."/>
            <person name="Wei J."/>
            <person name="Que T."/>
            <person name="Du C."/>
            <person name="Cheng J."/>
            <person name="Dai P."/>
            <person name="Han X."/>
            <person name="Huang E."/>
            <person name="Gao Y."/>
            <person name="Liu J."/>
            <person name="Shao H."/>
            <person name="Ye R."/>
            <person name="Li L."/>
            <person name="Wei W."/>
            <person name="Wang X."/>
            <person name="Wang C."/>
            <person name="Yang T."/>
            <person name="Huo Q."/>
            <person name="Li W."/>
            <person name="Guo W."/>
            <person name="Chen H."/>
            <person name="Zhou L."/>
            <person name="Ni X."/>
            <person name="Tian J."/>
            <person name="Zhou Y."/>
            <person name="Sheng Y."/>
            <person name="Liu T."/>
            <person name="Pan Y."/>
            <person name="Xia L."/>
            <person name="Li J."/>
            <person name="Zhao F."/>
            <person name="Cao W."/>
        </authorList>
    </citation>
    <scope>NUCLEOTIDE SEQUENCE</scope>
    <source>
        <strain evidence="1">Hyas-2018</strain>
    </source>
</reference>
<evidence type="ECO:0000313" key="2">
    <source>
        <dbReference type="Proteomes" id="UP000821845"/>
    </source>
</evidence>
<gene>
    <name evidence="1" type="ORF">HPB50_011433</name>
</gene>
<protein>
    <submittedName>
        <fullName evidence="1">Uncharacterized protein</fullName>
    </submittedName>
</protein>
<dbReference type="EMBL" id="CM023483">
    <property type="protein sequence ID" value="KAH6935896.1"/>
    <property type="molecule type" value="Genomic_DNA"/>
</dbReference>
<keyword evidence="2" id="KW-1185">Reference proteome</keyword>
<dbReference type="Proteomes" id="UP000821845">
    <property type="component" value="Chromosome 3"/>
</dbReference>
<proteinExistence type="predicted"/>